<comment type="caution">
    <text evidence="2">The sequence shown here is derived from an EMBL/GenBank/DDBJ whole genome shotgun (WGS) entry which is preliminary data.</text>
</comment>
<feature type="region of interest" description="Disordered" evidence="1">
    <location>
        <begin position="1"/>
        <end position="82"/>
    </location>
</feature>
<feature type="compositionally biased region" description="Basic and acidic residues" evidence="1">
    <location>
        <begin position="21"/>
        <end position="31"/>
    </location>
</feature>
<evidence type="ECO:0000313" key="3">
    <source>
        <dbReference type="Proteomes" id="UP001272137"/>
    </source>
</evidence>
<evidence type="ECO:0000256" key="1">
    <source>
        <dbReference type="SAM" id="MobiDB-lite"/>
    </source>
</evidence>
<sequence>MAFRRRAGGLPASDALQPDGGDSRRTIDHAARGGGRRPRADASIRVVSCIETPGDGNARATAQSPQPARRRHRREGPRLAAPREWRIACNNSLEPIAPRRKFSAAAAARRAPNLRR</sequence>
<dbReference type="Proteomes" id="UP001272137">
    <property type="component" value="Unassembled WGS sequence"/>
</dbReference>
<gene>
    <name evidence="2" type="ORF">C7S16_7123</name>
</gene>
<protein>
    <submittedName>
        <fullName evidence="2">Uncharacterized protein</fullName>
    </submittedName>
</protein>
<proteinExistence type="predicted"/>
<reference evidence="2" key="1">
    <citation type="submission" date="2018-08" db="EMBL/GenBank/DDBJ databases">
        <title>Identification of Burkholderia cepacia strains that express a Burkholderia pseudomallei-like capsular polysaccharide.</title>
        <authorList>
            <person name="Burtnick M.N."/>
            <person name="Vongsouvath M."/>
            <person name="Newton P."/>
            <person name="Wuthiekanun V."/>
            <person name="Limmathurotsakul D."/>
            <person name="Brett P.J."/>
            <person name="Chantratita N."/>
            <person name="Dance D.A."/>
        </authorList>
    </citation>
    <scope>NUCLEOTIDE SEQUENCE</scope>
    <source>
        <strain evidence="2">SBXCC001</strain>
    </source>
</reference>
<accession>A0AAW9CX64</accession>
<dbReference type="EMBL" id="QXCT01000001">
    <property type="protein sequence ID" value="MDW9253412.1"/>
    <property type="molecule type" value="Genomic_DNA"/>
</dbReference>
<name>A0AAW9CX64_BURTH</name>
<dbReference type="AlphaFoldDB" id="A0AAW9CX64"/>
<evidence type="ECO:0000313" key="2">
    <source>
        <dbReference type="EMBL" id="MDW9253412.1"/>
    </source>
</evidence>
<organism evidence="2 3">
    <name type="scientific">Burkholderia thailandensis</name>
    <dbReference type="NCBI Taxonomy" id="57975"/>
    <lineage>
        <taxon>Bacteria</taxon>
        <taxon>Pseudomonadati</taxon>
        <taxon>Pseudomonadota</taxon>
        <taxon>Betaproteobacteria</taxon>
        <taxon>Burkholderiales</taxon>
        <taxon>Burkholderiaceae</taxon>
        <taxon>Burkholderia</taxon>
        <taxon>pseudomallei group</taxon>
    </lineage>
</organism>